<dbReference type="PROSITE" id="PS00622">
    <property type="entry name" value="HTH_LUXR_1"/>
    <property type="match status" value="1"/>
</dbReference>
<dbReference type="Gene3D" id="1.10.10.10">
    <property type="entry name" value="Winged helix-like DNA-binding domain superfamily/Winged helix DNA-binding domain"/>
    <property type="match status" value="1"/>
</dbReference>
<keyword evidence="1" id="KW-0805">Transcription regulation</keyword>
<evidence type="ECO:0000259" key="4">
    <source>
        <dbReference type="PROSITE" id="PS50043"/>
    </source>
</evidence>
<dbReference type="PANTHER" id="PTHR44688">
    <property type="entry name" value="DNA-BINDING TRANSCRIPTIONAL ACTIVATOR DEVR_DOSR"/>
    <property type="match status" value="1"/>
</dbReference>
<dbReference type="SMART" id="SM00421">
    <property type="entry name" value="HTH_LUXR"/>
    <property type="match status" value="1"/>
</dbReference>
<sequence length="243" mass="27315">MKRLTAAELSYQLSDLPDRAAYLAAGCATLGEAIGCDRICWTDIDLGVRSAELWSDPPVERWERQVYLEVMAECPSVRYYRSHPGSFEPCRVSDLLSEREWRSTRAYSEHYRPLGLFHQLSIGLPPRTAARGTGWYLNRSDTDFTDDHVALARALMPVLSLLNKVYAESVAPCAEACERAGLTPREVDVLVLLARGLTARQIAAGCRIGVRTVNKHLEHIYRKLGCNDRLQTVNRARRLGLIT</sequence>
<evidence type="ECO:0000256" key="1">
    <source>
        <dbReference type="ARBA" id="ARBA00023015"/>
    </source>
</evidence>
<gene>
    <name evidence="5" type="ORF">ACFQZM_47135</name>
</gene>
<keyword evidence="2" id="KW-0238">DNA-binding</keyword>
<dbReference type="Pfam" id="PF00196">
    <property type="entry name" value="GerE"/>
    <property type="match status" value="1"/>
</dbReference>
<dbReference type="EMBL" id="JBHTGP010000035">
    <property type="protein sequence ID" value="MFD0692135.1"/>
    <property type="molecule type" value="Genomic_DNA"/>
</dbReference>
<dbReference type="RefSeq" id="WP_131760913.1">
    <property type="nucleotide sequence ID" value="NZ_CAACUY010000136.1"/>
</dbReference>
<dbReference type="PRINTS" id="PR00038">
    <property type="entry name" value="HTHLUXR"/>
</dbReference>
<proteinExistence type="predicted"/>
<keyword evidence="3" id="KW-0804">Transcription</keyword>
<dbReference type="SUPFAM" id="SSF46894">
    <property type="entry name" value="C-terminal effector domain of the bipartite response regulators"/>
    <property type="match status" value="1"/>
</dbReference>
<evidence type="ECO:0000313" key="5">
    <source>
        <dbReference type="EMBL" id="MFD0692135.1"/>
    </source>
</evidence>
<comment type="caution">
    <text evidence="5">The sequence shown here is derived from an EMBL/GenBank/DDBJ whole genome shotgun (WGS) entry which is preliminary data.</text>
</comment>
<reference evidence="6" key="1">
    <citation type="journal article" date="2019" name="Int. J. Syst. Evol. Microbiol.">
        <title>The Global Catalogue of Microorganisms (GCM) 10K type strain sequencing project: providing services to taxonomists for standard genome sequencing and annotation.</title>
        <authorList>
            <consortium name="The Broad Institute Genomics Platform"/>
            <consortium name="The Broad Institute Genome Sequencing Center for Infectious Disease"/>
            <person name="Wu L."/>
            <person name="Ma J."/>
        </authorList>
    </citation>
    <scope>NUCLEOTIDE SEQUENCE [LARGE SCALE GENOMIC DNA]</scope>
    <source>
        <strain evidence="6">JCM 9371</strain>
    </source>
</reference>
<dbReference type="InterPro" id="IPR036388">
    <property type="entry name" value="WH-like_DNA-bd_sf"/>
</dbReference>
<dbReference type="PROSITE" id="PS50043">
    <property type="entry name" value="HTH_LUXR_2"/>
    <property type="match status" value="1"/>
</dbReference>
<dbReference type="CDD" id="cd06170">
    <property type="entry name" value="LuxR_C_like"/>
    <property type="match status" value="1"/>
</dbReference>
<protein>
    <submittedName>
        <fullName evidence="5">Response regulator transcription factor</fullName>
    </submittedName>
</protein>
<dbReference type="InterPro" id="IPR016032">
    <property type="entry name" value="Sig_transdc_resp-reg_C-effctor"/>
</dbReference>
<evidence type="ECO:0000313" key="6">
    <source>
        <dbReference type="Proteomes" id="UP001597063"/>
    </source>
</evidence>
<dbReference type="InterPro" id="IPR000792">
    <property type="entry name" value="Tscrpt_reg_LuxR_C"/>
</dbReference>
<feature type="domain" description="HTH luxR-type" evidence="4">
    <location>
        <begin position="175"/>
        <end position="240"/>
    </location>
</feature>
<name>A0ABW2Y242_9ACTN</name>
<accession>A0ABW2Y242</accession>
<organism evidence="5 6">
    <name type="scientific">Actinomadura fibrosa</name>
    <dbReference type="NCBI Taxonomy" id="111802"/>
    <lineage>
        <taxon>Bacteria</taxon>
        <taxon>Bacillati</taxon>
        <taxon>Actinomycetota</taxon>
        <taxon>Actinomycetes</taxon>
        <taxon>Streptosporangiales</taxon>
        <taxon>Thermomonosporaceae</taxon>
        <taxon>Actinomadura</taxon>
    </lineage>
</organism>
<evidence type="ECO:0000256" key="2">
    <source>
        <dbReference type="ARBA" id="ARBA00023125"/>
    </source>
</evidence>
<dbReference type="PANTHER" id="PTHR44688:SF16">
    <property type="entry name" value="DNA-BINDING TRANSCRIPTIONAL ACTIVATOR DEVR_DOSR"/>
    <property type="match status" value="1"/>
</dbReference>
<evidence type="ECO:0000256" key="3">
    <source>
        <dbReference type="ARBA" id="ARBA00023163"/>
    </source>
</evidence>
<dbReference type="Proteomes" id="UP001597063">
    <property type="component" value="Unassembled WGS sequence"/>
</dbReference>
<keyword evidence="6" id="KW-1185">Reference proteome</keyword>